<organism evidence="7 8">
    <name type="scientific">Chloropicon roscoffensis</name>
    <dbReference type="NCBI Taxonomy" id="1461544"/>
    <lineage>
        <taxon>Eukaryota</taxon>
        <taxon>Viridiplantae</taxon>
        <taxon>Chlorophyta</taxon>
        <taxon>Chloropicophyceae</taxon>
        <taxon>Chloropicales</taxon>
        <taxon>Chloropicaceae</taxon>
        <taxon>Chloropicon</taxon>
    </lineage>
</organism>
<protein>
    <submittedName>
        <fullName evidence="7">Uncharacterized protein</fullName>
    </submittedName>
</protein>
<dbReference type="EMBL" id="CP151505">
    <property type="protein sequence ID" value="WZN62210.1"/>
    <property type="molecule type" value="Genomic_DNA"/>
</dbReference>
<evidence type="ECO:0000256" key="3">
    <source>
        <dbReference type="ARBA" id="ARBA00022824"/>
    </source>
</evidence>
<reference evidence="7 8" key="1">
    <citation type="submission" date="2024-03" db="EMBL/GenBank/DDBJ databases">
        <title>Complete genome sequence of the green alga Chloropicon roscoffensis RCC1871.</title>
        <authorList>
            <person name="Lemieux C."/>
            <person name="Pombert J.-F."/>
            <person name="Otis C."/>
            <person name="Turmel M."/>
        </authorList>
    </citation>
    <scope>NUCLEOTIDE SEQUENCE [LARGE SCALE GENOMIC DNA]</scope>
    <source>
        <strain evidence="7 8">RCC1871</strain>
    </source>
</reference>
<evidence type="ECO:0000256" key="6">
    <source>
        <dbReference type="SAM" id="Phobius"/>
    </source>
</evidence>
<keyword evidence="4 6" id="KW-1133">Transmembrane helix</keyword>
<evidence type="ECO:0000256" key="1">
    <source>
        <dbReference type="ARBA" id="ARBA00004477"/>
    </source>
</evidence>
<keyword evidence="2 6" id="KW-0812">Transmembrane</keyword>
<evidence type="ECO:0000256" key="5">
    <source>
        <dbReference type="ARBA" id="ARBA00023136"/>
    </source>
</evidence>
<dbReference type="Pfam" id="PF11779">
    <property type="entry name" value="SPT_ssu-like"/>
    <property type="match status" value="1"/>
</dbReference>
<feature type="transmembrane region" description="Helical" evidence="6">
    <location>
        <begin position="72"/>
        <end position="90"/>
    </location>
</feature>
<gene>
    <name evidence="7" type="ORF">HKI87_05g37460</name>
</gene>
<proteinExistence type="predicted"/>
<dbReference type="Proteomes" id="UP001472866">
    <property type="component" value="Chromosome 05"/>
</dbReference>
<keyword evidence="3" id="KW-0256">Endoplasmic reticulum</keyword>
<accession>A0AAX4P9G1</accession>
<sequence length="101" mass="11921">MKTRSSTRTAGGEEEPKAQNEYLEVLKKRVEEARQRERDRGVFIRMRDFVDDILFKYNITSGLYMLDPWERVVFNLVALLVLLLVVFSGYRQVVFVLNFLS</sequence>
<name>A0AAX4P9G1_9CHLO</name>
<evidence type="ECO:0000313" key="7">
    <source>
        <dbReference type="EMBL" id="WZN62210.1"/>
    </source>
</evidence>
<evidence type="ECO:0000256" key="2">
    <source>
        <dbReference type="ARBA" id="ARBA00022692"/>
    </source>
</evidence>
<dbReference type="GO" id="GO:0005789">
    <property type="term" value="C:endoplasmic reticulum membrane"/>
    <property type="evidence" value="ECO:0007669"/>
    <property type="project" value="UniProtKB-SubCell"/>
</dbReference>
<evidence type="ECO:0000313" key="8">
    <source>
        <dbReference type="Proteomes" id="UP001472866"/>
    </source>
</evidence>
<evidence type="ECO:0000256" key="4">
    <source>
        <dbReference type="ARBA" id="ARBA00022989"/>
    </source>
</evidence>
<dbReference type="AlphaFoldDB" id="A0AAX4P9G1"/>
<dbReference type="InterPro" id="IPR024512">
    <property type="entry name" value="Ser_palmitoyltrfase_ssu-like"/>
</dbReference>
<keyword evidence="8" id="KW-1185">Reference proteome</keyword>
<comment type="subcellular location">
    <subcellularLocation>
        <location evidence="1">Endoplasmic reticulum membrane</location>
        <topology evidence="1">Multi-pass membrane protein</topology>
    </subcellularLocation>
</comment>
<keyword evidence="5 6" id="KW-0472">Membrane</keyword>